<dbReference type="Gene3D" id="3.40.50.360">
    <property type="match status" value="1"/>
</dbReference>
<protein>
    <recommendedName>
        <fullName evidence="7">NADPH--hemoprotein reductase</fullName>
        <ecNumber evidence="7">1.6.2.4</ecNumber>
    </recommendedName>
</protein>
<evidence type="ECO:0000256" key="3">
    <source>
        <dbReference type="ARBA" id="ARBA00022630"/>
    </source>
</evidence>
<keyword evidence="4" id="KW-0274">FAD</keyword>
<keyword evidence="10" id="KW-1185">Reference proteome</keyword>
<comment type="cofactor">
    <cofactor evidence="1">
        <name>FMN</name>
        <dbReference type="ChEBI" id="CHEBI:58210"/>
    </cofactor>
</comment>
<gene>
    <name evidence="9" type="ORF">F3Y22_tig00112632pilonHSYRG00008</name>
</gene>
<evidence type="ECO:0000256" key="6">
    <source>
        <dbReference type="ARBA" id="ARBA00023002"/>
    </source>
</evidence>
<dbReference type="InterPro" id="IPR001433">
    <property type="entry name" value="OxRdtase_FAD/NAD-bd"/>
</dbReference>
<dbReference type="GO" id="GO:0050660">
    <property type="term" value="F:flavin adenine dinucleotide binding"/>
    <property type="evidence" value="ECO:0007669"/>
    <property type="project" value="TreeGrafter"/>
</dbReference>
<dbReference type="InterPro" id="IPR001709">
    <property type="entry name" value="Flavoprot_Pyr_Nucl_cyt_Rdtase"/>
</dbReference>
<reference evidence="9" key="1">
    <citation type="submission" date="2019-09" db="EMBL/GenBank/DDBJ databases">
        <title>Draft genome information of white flower Hibiscus syriacus.</title>
        <authorList>
            <person name="Kim Y.-M."/>
        </authorList>
    </citation>
    <scope>NUCLEOTIDE SEQUENCE [LARGE SCALE GENOMIC DNA]</scope>
    <source>
        <strain evidence="9">YM2019G1</strain>
    </source>
</reference>
<dbReference type="GO" id="GO:0003958">
    <property type="term" value="F:NADPH-hemoprotein reductase activity"/>
    <property type="evidence" value="ECO:0007669"/>
    <property type="project" value="UniProtKB-EC"/>
</dbReference>
<feature type="domain" description="FAD-binding FR-type" evidence="8">
    <location>
        <begin position="118"/>
        <end position="336"/>
    </location>
</feature>
<name>A0A6A2XDL9_HIBSY</name>
<dbReference type="Gene3D" id="2.40.30.10">
    <property type="entry name" value="Translation factors"/>
    <property type="match status" value="2"/>
</dbReference>
<comment type="cofactor">
    <cofactor evidence="2">
        <name>FAD</name>
        <dbReference type="ChEBI" id="CHEBI:57692"/>
    </cofactor>
</comment>
<dbReference type="EC" id="1.6.2.4" evidence="7"/>
<keyword evidence="6" id="KW-0560">Oxidoreductase</keyword>
<dbReference type="PANTHER" id="PTHR19384">
    <property type="entry name" value="NITRIC OXIDE SYNTHASE-RELATED"/>
    <property type="match status" value="1"/>
</dbReference>
<accession>A0A6A2XDL9</accession>
<dbReference type="GO" id="GO:0005829">
    <property type="term" value="C:cytosol"/>
    <property type="evidence" value="ECO:0007669"/>
    <property type="project" value="TreeGrafter"/>
</dbReference>
<dbReference type="GO" id="GO:0010181">
    <property type="term" value="F:FMN binding"/>
    <property type="evidence" value="ECO:0007669"/>
    <property type="project" value="TreeGrafter"/>
</dbReference>
<evidence type="ECO:0000256" key="5">
    <source>
        <dbReference type="ARBA" id="ARBA00022857"/>
    </source>
</evidence>
<evidence type="ECO:0000256" key="2">
    <source>
        <dbReference type="ARBA" id="ARBA00001974"/>
    </source>
</evidence>
<organism evidence="9 10">
    <name type="scientific">Hibiscus syriacus</name>
    <name type="common">Rose of Sharon</name>
    <dbReference type="NCBI Taxonomy" id="106335"/>
    <lineage>
        <taxon>Eukaryota</taxon>
        <taxon>Viridiplantae</taxon>
        <taxon>Streptophyta</taxon>
        <taxon>Embryophyta</taxon>
        <taxon>Tracheophyta</taxon>
        <taxon>Spermatophyta</taxon>
        <taxon>Magnoliopsida</taxon>
        <taxon>eudicotyledons</taxon>
        <taxon>Gunneridae</taxon>
        <taxon>Pentapetalae</taxon>
        <taxon>rosids</taxon>
        <taxon>malvids</taxon>
        <taxon>Malvales</taxon>
        <taxon>Malvaceae</taxon>
        <taxon>Malvoideae</taxon>
        <taxon>Hibiscus</taxon>
    </lineage>
</organism>
<keyword evidence="3" id="KW-0285">Flavoprotein</keyword>
<evidence type="ECO:0000256" key="1">
    <source>
        <dbReference type="ARBA" id="ARBA00001917"/>
    </source>
</evidence>
<dbReference type="InterPro" id="IPR029039">
    <property type="entry name" value="Flavoprotein-like_sf"/>
</dbReference>
<dbReference type="Proteomes" id="UP000436088">
    <property type="component" value="Unassembled WGS sequence"/>
</dbReference>
<dbReference type="Gene3D" id="3.40.50.80">
    <property type="entry name" value="Nucleotide-binding domain of ferredoxin-NADP reductase (FNR) module"/>
    <property type="match status" value="1"/>
</dbReference>
<dbReference type="FunFam" id="3.40.50.80:FF:000146">
    <property type="entry name" value="NADPH--cytochrome P450 reductase 2"/>
    <property type="match status" value="1"/>
</dbReference>
<dbReference type="Pfam" id="PF00667">
    <property type="entry name" value="FAD_binding_1"/>
    <property type="match status" value="1"/>
</dbReference>
<dbReference type="InterPro" id="IPR023173">
    <property type="entry name" value="NADPH_Cyt_P450_Rdtase_alpha"/>
</dbReference>
<dbReference type="Gene3D" id="1.20.990.10">
    <property type="entry name" value="NADPH-cytochrome p450 Reductase, Chain A, domain 3"/>
    <property type="match status" value="2"/>
</dbReference>
<dbReference type="InterPro" id="IPR017938">
    <property type="entry name" value="Riboflavin_synthase-like_b-brl"/>
</dbReference>
<evidence type="ECO:0000259" key="8">
    <source>
        <dbReference type="PROSITE" id="PS51384"/>
    </source>
</evidence>
<evidence type="ECO:0000313" key="10">
    <source>
        <dbReference type="Proteomes" id="UP000436088"/>
    </source>
</evidence>
<sequence length="423" mass="46556">MTDSGSGLMVWSAWIGVFGSECLDQSAQAPHVLGAKRIVPLGLGDDDQCMEDDFTAWRELVWPELDQLLRDEDDVTTGSTPYNAAVLEYRVVFYDPADAPLEDKKWSNANGHAIYDAQHPCGSNVTVRKELHTPASDRSCTHLEFDIAGTGLSYETGDHVGVYCENLDEVVDEALSLLGLSPDTSLSIHTDKEDGEPIGGSLPPPFPPCTLRTALARNADLLSSPKKDEYAQWIVANQRSLLEVMAEFPSARPPLGVFFAAVAPRLQPRYYSISSSPRMAPSRIHVTCALVYEKTPTGRIHKGVCSTWMKNAVPLEKIQDCSWAPSFVRQSNFKLPSDTKVPIIMIGPGTGLAPFRGFLQERLALKEAGAELGPSVLFFGCRNRQMDYIYEDELNNFVNSGALSELVVAFSREGPTKEYVYQS</sequence>
<dbReference type="PROSITE" id="PS51384">
    <property type="entry name" value="FAD_FR"/>
    <property type="match status" value="1"/>
</dbReference>
<dbReference type="SUPFAM" id="SSF63380">
    <property type="entry name" value="Riboflavin synthase domain-like"/>
    <property type="match status" value="1"/>
</dbReference>
<evidence type="ECO:0000256" key="4">
    <source>
        <dbReference type="ARBA" id="ARBA00022827"/>
    </source>
</evidence>
<dbReference type="SUPFAM" id="SSF52343">
    <property type="entry name" value="Ferredoxin reductase-like, C-terminal NADP-linked domain"/>
    <property type="match status" value="1"/>
</dbReference>
<dbReference type="Pfam" id="PF00175">
    <property type="entry name" value="NAD_binding_1"/>
    <property type="match status" value="1"/>
</dbReference>
<keyword evidence="5" id="KW-0521">NADP</keyword>
<evidence type="ECO:0000256" key="7">
    <source>
        <dbReference type="ARBA" id="ARBA00023797"/>
    </source>
</evidence>
<dbReference type="InterPro" id="IPR039261">
    <property type="entry name" value="FNR_nucleotide-bd"/>
</dbReference>
<dbReference type="PANTHER" id="PTHR19384:SF17">
    <property type="entry name" value="NADPH--CYTOCHROME P450 REDUCTASE"/>
    <property type="match status" value="1"/>
</dbReference>
<dbReference type="EMBL" id="VEPZ02001620">
    <property type="protein sequence ID" value="KAE8665315.1"/>
    <property type="molecule type" value="Genomic_DNA"/>
</dbReference>
<dbReference type="AlphaFoldDB" id="A0A6A2XDL9"/>
<dbReference type="InterPro" id="IPR003097">
    <property type="entry name" value="CysJ-like_FAD-binding"/>
</dbReference>
<proteinExistence type="predicted"/>
<dbReference type="SUPFAM" id="SSF52218">
    <property type="entry name" value="Flavoproteins"/>
    <property type="match status" value="1"/>
</dbReference>
<evidence type="ECO:0000313" key="9">
    <source>
        <dbReference type="EMBL" id="KAE8665315.1"/>
    </source>
</evidence>
<comment type="caution">
    <text evidence="9">The sequence shown here is derived from an EMBL/GenBank/DDBJ whole genome shotgun (WGS) entry which is preliminary data.</text>
</comment>
<dbReference type="PRINTS" id="PR00371">
    <property type="entry name" value="FPNCR"/>
</dbReference>
<dbReference type="InterPro" id="IPR017927">
    <property type="entry name" value="FAD-bd_FR_type"/>
</dbReference>